<dbReference type="SUPFAM" id="SSF49503">
    <property type="entry name" value="Cupredoxins"/>
    <property type="match status" value="1"/>
</dbReference>
<dbReference type="Gene3D" id="2.60.40.420">
    <property type="entry name" value="Cupredoxins - blue copper proteins"/>
    <property type="match status" value="1"/>
</dbReference>
<comment type="caution">
    <text evidence="1">The sequence shown here is derived from an EMBL/GenBank/DDBJ whole genome shotgun (WGS) entry which is preliminary data.</text>
</comment>
<dbReference type="PANTHER" id="PTHR33879:SF18">
    <property type="entry name" value="SHSP DOMAIN-CONTAINING PROTEIN"/>
    <property type="match status" value="1"/>
</dbReference>
<reference evidence="1 2" key="1">
    <citation type="journal article" date="2017" name="Genome Biol.">
        <title>New reference genome sequences of hot pepper reveal the massive evolution of plant disease-resistance genes by retroduplication.</title>
        <authorList>
            <person name="Kim S."/>
            <person name="Park J."/>
            <person name="Yeom S.I."/>
            <person name="Kim Y.M."/>
            <person name="Seo E."/>
            <person name="Kim K.T."/>
            <person name="Kim M.S."/>
            <person name="Lee J.M."/>
            <person name="Cheong K."/>
            <person name="Shin H.S."/>
            <person name="Kim S.B."/>
            <person name="Han K."/>
            <person name="Lee J."/>
            <person name="Park M."/>
            <person name="Lee H.A."/>
            <person name="Lee H.Y."/>
            <person name="Lee Y."/>
            <person name="Oh S."/>
            <person name="Lee J.H."/>
            <person name="Choi E."/>
            <person name="Choi E."/>
            <person name="Lee S.E."/>
            <person name="Jeon J."/>
            <person name="Kim H."/>
            <person name="Choi G."/>
            <person name="Song H."/>
            <person name="Lee J."/>
            <person name="Lee S.C."/>
            <person name="Kwon J.K."/>
            <person name="Lee H.Y."/>
            <person name="Koo N."/>
            <person name="Hong Y."/>
            <person name="Kim R.W."/>
            <person name="Kang W.H."/>
            <person name="Huh J.H."/>
            <person name="Kang B.C."/>
            <person name="Yang T.J."/>
            <person name="Lee Y.H."/>
            <person name="Bennetzen J.L."/>
            <person name="Choi D."/>
        </authorList>
    </citation>
    <scope>NUCLEOTIDE SEQUENCE [LARGE SCALE GENOMIC DNA]</scope>
    <source>
        <strain evidence="2">cv. PBC81</strain>
    </source>
</reference>
<evidence type="ECO:0000313" key="2">
    <source>
        <dbReference type="Proteomes" id="UP000224567"/>
    </source>
</evidence>
<evidence type="ECO:0000313" key="1">
    <source>
        <dbReference type="EMBL" id="PHT37148.1"/>
    </source>
</evidence>
<name>A0A2G2VVY9_CAPBA</name>
<accession>A0A2G2VVY9</accession>
<dbReference type="PANTHER" id="PTHR33879">
    <property type="entry name" value="17.6 KDA CLASS II HEAT SHOCK PROTEIN-RELATED"/>
    <property type="match status" value="1"/>
</dbReference>
<dbReference type="EMBL" id="MLFT02000010">
    <property type="protein sequence ID" value="PHT37148.1"/>
    <property type="molecule type" value="Genomic_DNA"/>
</dbReference>
<dbReference type="OrthoDB" id="1933492at2759"/>
<dbReference type="InterPro" id="IPR008972">
    <property type="entry name" value="Cupredoxin"/>
</dbReference>
<dbReference type="STRING" id="33114.A0A2G2VVY9"/>
<gene>
    <name evidence="1" type="ORF">CQW23_24848</name>
</gene>
<organism evidence="1 2">
    <name type="scientific">Capsicum baccatum</name>
    <name type="common">Peruvian pepper</name>
    <dbReference type="NCBI Taxonomy" id="33114"/>
    <lineage>
        <taxon>Eukaryota</taxon>
        <taxon>Viridiplantae</taxon>
        <taxon>Streptophyta</taxon>
        <taxon>Embryophyta</taxon>
        <taxon>Tracheophyta</taxon>
        <taxon>Spermatophyta</taxon>
        <taxon>Magnoliopsida</taxon>
        <taxon>eudicotyledons</taxon>
        <taxon>Gunneridae</taxon>
        <taxon>Pentapetalae</taxon>
        <taxon>asterids</taxon>
        <taxon>lamiids</taxon>
        <taxon>Solanales</taxon>
        <taxon>Solanaceae</taxon>
        <taxon>Solanoideae</taxon>
        <taxon>Capsiceae</taxon>
        <taxon>Capsicum</taxon>
    </lineage>
</organism>
<sequence length="130" mass="14455">MAESVGSRLRKIGGGYDIKELLQSTTMNGGTVYYVGDSAGWNGGNVDYRMWASAKTFHVGDTIAKKTMKVHPVPMTLGLSPSNASVCWRKKLRQLPRIFAKVLELPFHSDSDVSILETPDSLRFCYEHKC</sequence>
<proteinExistence type="predicted"/>
<dbReference type="Proteomes" id="UP000224567">
    <property type="component" value="Unassembled WGS sequence"/>
</dbReference>
<protein>
    <submittedName>
        <fullName evidence="1">Stellacyanin</fullName>
    </submittedName>
</protein>
<keyword evidence="2" id="KW-1185">Reference proteome</keyword>
<dbReference type="AlphaFoldDB" id="A0A2G2VVY9"/>
<reference evidence="2" key="2">
    <citation type="journal article" date="2017" name="J. Anim. Genet.">
        <title>Multiple reference genome sequences of hot pepper reveal the massive evolution of plant disease resistance genes by retroduplication.</title>
        <authorList>
            <person name="Kim S."/>
            <person name="Park J."/>
            <person name="Yeom S.-I."/>
            <person name="Kim Y.-M."/>
            <person name="Seo E."/>
            <person name="Kim K.-T."/>
            <person name="Kim M.-S."/>
            <person name="Lee J.M."/>
            <person name="Cheong K."/>
            <person name="Shin H.-S."/>
            <person name="Kim S.-B."/>
            <person name="Han K."/>
            <person name="Lee J."/>
            <person name="Park M."/>
            <person name="Lee H.-A."/>
            <person name="Lee H.-Y."/>
            <person name="Lee Y."/>
            <person name="Oh S."/>
            <person name="Lee J.H."/>
            <person name="Choi E."/>
            <person name="Choi E."/>
            <person name="Lee S.E."/>
            <person name="Jeon J."/>
            <person name="Kim H."/>
            <person name="Choi G."/>
            <person name="Song H."/>
            <person name="Lee J."/>
            <person name="Lee S.-C."/>
            <person name="Kwon J.-K."/>
            <person name="Lee H.-Y."/>
            <person name="Koo N."/>
            <person name="Hong Y."/>
            <person name="Kim R.W."/>
            <person name="Kang W.-H."/>
            <person name="Huh J.H."/>
            <person name="Kang B.-C."/>
            <person name="Yang T.-J."/>
            <person name="Lee Y.-H."/>
            <person name="Bennetzen J.L."/>
            <person name="Choi D."/>
        </authorList>
    </citation>
    <scope>NUCLEOTIDE SEQUENCE [LARGE SCALE GENOMIC DNA]</scope>
    <source>
        <strain evidence="2">cv. PBC81</strain>
    </source>
</reference>